<reference evidence="2" key="1">
    <citation type="journal article" date="2021" name="Proc. Natl. Acad. Sci. U.S.A.">
        <title>A Catalog of Tens of Thousands of Viruses from Human Metagenomes Reveals Hidden Associations with Chronic Diseases.</title>
        <authorList>
            <person name="Tisza M.J."/>
            <person name="Buck C.B."/>
        </authorList>
    </citation>
    <scope>NUCLEOTIDE SEQUENCE</scope>
    <source>
        <strain evidence="2">CtrNG92</strain>
    </source>
</reference>
<protein>
    <submittedName>
        <fullName evidence="2">Uncharacterized protein</fullName>
    </submittedName>
</protein>
<name>A0A8S5SF25_9CAUD</name>
<feature type="compositionally biased region" description="Basic and acidic residues" evidence="1">
    <location>
        <begin position="156"/>
        <end position="168"/>
    </location>
</feature>
<feature type="region of interest" description="Disordered" evidence="1">
    <location>
        <begin position="126"/>
        <end position="168"/>
    </location>
</feature>
<evidence type="ECO:0000256" key="1">
    <source>
        <dbReference type="SAM" id="MobiDB-lite"/>
    </source>
</evidence>
<feature type="compositionally biased region" description="Low complexity" evidence="1">
    <location>
        <begin position="140"/>
        <end position="155"/>
    </location>
</feature>
<evidence type="ECO:0000313" key="2">
    <source>
        <dbReference type="EMBL" id="DAF49239.1"/>
    </source>
</evidence>
<proteinExistence type="predicted"/>
<accession>A0A8S5SF25</accession>
<organism evidence="2">
    <name type="scientific">Caudovirales sp. ctrNG92</name>
    <dbReference type="NCBI Taxonomy" id="2827638"/>
    <lineage>
        <taxon>Viruses</taxon>
        <taxon>Duplodnaviria</taxon>
        <taxon>Heunggongvirae</taxon>
        <taxon>Uroviricota</taxon>
        <taxon>Caudoviricetes</taxon>
    </lineage>
</organism>
<dbReference type="EMBL" id="BK032578">
    <property type="protein sequence ID" value="DAF49239.1"/>
    <property type="molecule type" value="Genomic_DNA"/>
</dbReference>
<sequence length="206" mass="22431">MQIGSWGNHTFEVNPVLIRSFTGLTIRGGAEVDEKTSNNQKYVRRKAGNAHELTVTVILNAYMGCDVRAEAMSFVEDARNCEEGYFYIAGKKLLPETLMLTEAQVSEVELSPTGEMVHAQVQLTMQQSDKGDAKGSGSATQGKGNKKGTGNTSTKAEQKENAKEFMKGKLKSVEELKKKAWRLSGTAKTTLSAGRTLLSTKAYSDV</sequence>